<sequence length="66" mass="6774">MPKTIPPGKSRQGSRGLPVLIVLVAGLALAMAVWGILEIWGEAIDAPSNEQPGGVTVEGNEQAPAN</sequence>
<keyword evidence="1" id="KW-1133">Transmembrane helix</keyword>
<keyword evidence="1" id="KW-0812">Transmembrane</keyword>
<accession>A0A6G4WAQ3</accession>
<evidence type="ECO:0000313" key="3">
    <source>
        <dbReference type="Proteomes" id="UP001642900"/>
    </source>
</evidence>
<comment type="caution">
    <text evidence="2">The sequence shown here is derived from an EMBL/GenBank/DDBJ whole genome shotgun (WGS) entry which is preliminary data.</text>
</comment>
<name>A0A6G4WAQ3_9HYPH</name>
<feature type="transmembrane region" description="Helical" evidence="1">
    <location>
        <begin position="16"/>
        <end position="37"/>
    </location>
</feature>
<dbReference type="RefSeq" id="WP_165027770.1">
    <property type="nucleotide sequence ID" value="NZ_JAAKZF010000012.1"/>
</dbReference>
<reference evidence="2 3" key="1">
    <citation type="submission" date="2020-02" db="EMBL/GenBank/DDBJ databases">
        <title>Genome sequence of strain CCNWXJ40-4.</title>
        <authorList>
            <person name="Gao J."/>
            <person name="Sun J."/>
        </authorList>
    </citation>
    <scope>NUCLEOTIDE SEQUENCE [LARGE SCALE GENOMIC DNA]</scope>
    <source>
        <strain evidence="2 3">CCNWXJ 40-4</strain>
    </source>
</reference>
<dbReference type="EMBL" id="JAAKZF010000012">
    <property type="protein sequence ID" value="NGO51865.1"/>
    <property type="molecule type" value="Genomic_DNA"/>
</dbReference>
<evidence type="ECO:0000256" key="1">
    <source>
        <dbReference type="SAM" id="Phobius"/>
    </source>
</evidence>
<dbReference type="AlphaFoldDB" id="A0A6G4WAQ3"/>
<keyword evidence="1" id="KW-0472">Membrane</keyword>
<dbReference type="Proteomes" id="UP001642900">
    <property type="component" value="Unassembled WGS sequence"/>
</dbReference>
<keyword evidence="3" id="KW-1185">Reference proteome</keyword>
<proteinExistence type="predicted"/>
<protein>
    <submittedName>
        <fullName evidence="2">Uncharacterized protein</fullName>
    </submittedName>
</protein>
<organism evidence="2 3">
    <name type="scientific">Allomesorhizobium camelthorni</name>
    <dbReference type="NCBI Taxonomy" id="475069"/>
    <lineage>
        <taxon>Bacteria</taxon>
        <taxon>Pseudomonadati</taxon>
        <taxon>Pseudomonadota</taxon>
        <taxon>Alphaproteobacteria</taxon>
        <taxon>Hyphomicrobiales</taxon>
        <taxon>Phyllobacteriaceae</taxon>
        <taxon>Allomesorhizobium</taxon>
    </lineage>
</organism>
<gene>
    <name evidence="2" type="ORF">G6N73_11850</name>
</gene>
<evidence type="ECO:0000313" key="2">
    <source>
        <dbReference type="EMBL" id="NGO51865.1"/>
    </source>
</evidence>